<dbReference type="GO" id="GO:0005737">
    <property type="term" value="C:cytoplasm"/>
    <property type="evidence" value="ECO:0007669"/>
    <property type="project" value="TreeGrafter"/>
</dbReference>
<evidence type="ECO:0000313" key="2">
    <source>
        <dbReference type="EMBL" id="TBN17495.1"/>
    </source>
</evidence>
<dbReference type="PANTHER" id="PTHR46333">
    <property type="entry name" value="CYTOKINESIS PROTEIN 3"/>
    <property type="match status" value="1"/>
</dbReference>
<dbReference type="Pfam" id="PF01841">
    <property type="entry name" value="Transglut_core"/>
    <property type="match status" value="1"/>
</dbReference>
<dbReference type="SMART" id="SM00460">
    <property type="entry name" value="TGc"/>
    <property type="match status" value="1"/>
</dbReference>
<keyword evidence="3" id="KW-1185">Reference proteome</keyword>
<dbReference type="InterPro" id="IPR038765">
    <property type="entry name" value="Papain-like_cys_pep_sf"/>
</dbReference>
<dbReference type="RefSeq" id="WP_130935787.1">
    <property type="nucleotide sequence ID" value="NZ_BMEE01000001.1"/>
</dbReference>
<dbReference type="InterPro" id="IPR052557">
    <property type="entry name" value="CAP/Cytokinesis_protein"/>
</dbReference>
<feature type="domain" description="Transglutaminase-like" evidence="1">
    <location>
        <begin position="114"/>
        <end position="180"/>
    </location>
</feature>
<dbReference type="OrthoDB" id="9788327at2"/>
<dbReference type="PANTHER" id="PTHR46333:SF2">
    <property type="entry name" value="CYTOKINESIS PROTEIN 3"/>
    <property type="match status" value="1"/>
</dbReference>
<dbReference type="SUPFAM" id="SSF54001">
    <property type="entry name" value="Cysteine proteinases"/>
    <property type="match status" value="1"/>
</dbReference>
<reference evidence="2 3" key="1">
    <citation type="journal article" date="2015" name="Int. J. Syst. Evol. Microbiol.">
        <title>Hyunsoonleella pacifica sp. nov., isolated from seawater of South Pacific Gyre.</title>
        <authorList>
            <person name="Gao X."/>
            <person name="Zhang Z."/>
            <person name="Dai X."/>
            <person name="Zhang X.H."/>
        </authorList>
    </citation>
    <scope>NUCLEOTIDE SEQUENCE [LARGE SCALE GENOMIC DNA]</scope>
    <source>
        <strain evidence="2 3">SW033</strain>
    </source>
</reference>
<organism evidence="2 3">
    <name type="scientific">Hyunsoonleella pacifica</name>
    <dbReference type="NCBI Taxonomy" id="1080224"/>
    <lineage>
        <taxon>Bacteria</taxon>
        <taxon>Pseudomonadati</taxon>
        <taxon>Bacteroidota</taxon>
        <taxon>Flavobacteriia</taxon>
        <taxon>Flavobacteriales</taxon>
        <taxon>Flavobacteriaceae</taxon>
    </lineage>
</organism>
<dbReference type="EMBL" id="SIRS01000002">
    <property type="protein sequence ID" value="TBN17495.1"/>
    <property type="molecule type" value="Genomic_DNA"/>
</dbReference>
<dbReference type="Gene3D" id="3.10.620.30">
    <property type="match status" value="1"/>
</dbReference>
<dbReference type="Proteomes" id="UP000292372">
    <property type="component" value="Unassembled WGS sequence"/>
</dbReference>
<sequence>MRCYLFFVLVLCCYENYAQKSDFEHIDFNRADSIARLHANASLQNLPLLVHQLTHNLNTQVEQFRSIHTWVCLNIESDHYFSVATLKKRRKLIHDQEGFSKWNRKVQSKVFKRLLRNKKTICSGYAYILKALVNLAGIECETIDGYGRNTENNVGSVDFPNHSWNVVKLNGKWYFADTTQASGYFNLDEYTFVKDYNDGFFLADPRLFVKNHYPINNNWLLLDGSPPSLKDFVNAPIIYGSTYKYEVIPKTPKALVTRINTGEVIIFQFDVLNSSYLKDIKLVTDSNVRALKINKRSFSNGILELQCFFDKTGVYDVHAKVGNVIITSYTVKVFNSKTK</sequence>
<comment type="caution">
    <text evidence="2">The sequence shown here is derived from an EMBL/GenBank/DDBJ whole genome shotgun (WGS) entry which is preliminary data.</text>
</comment>
<evidence type="ECO:0000259" key="1">
    <source>
        <dbReference type="SMART" id="SM00460"/>
    </source>
</evidence>
<accession>A0A4Q9FPU0</accession>
<proteinExistence type="predicted"/>
<dbReference type="AlphaFoldDB" id="A0A4Q9FPU0"/>
<protein>
    <recommendedName>
        <fullName evidence="1">Transglutaminase-like domain-containing protein</fullName>
    </recommendedName>
</protein>
<dbReference type="InterPro" id="IPR002931">
    <property type="entry name" value="Transglutaminase-like"/>
</dbReference>
<name>A0A4Q9FPU0_9FLAO</name>
<gene>
    <name evidence="2" type="ORF">EYD46_04045</name>
</gene>
<evidence type="ECO:0000313" key="3">
    <source>
        <dbReference type="Proteomes" id="UP000292372"/>
    </source>
</evidence>